<reference evidence="2" key="2">
    <citation type="submission" date="2025-08" db="UniProtKB">
        <authorList>
            <consortium name="Ensembl"/>
        </authorList>
    </citation>
    <scope>IDENTIFICATION</scope>
    <source>
        <strain evidence="2">Boxer</strain>
    </source>
</reference>
<reference evidence="2" key="3">
    <citation type="submission" date="2025-09" db="UniProtKB">
        <authorList>
            <consortium name="Ensembl"/>
        </authorList>
    </citation>
    <scope>IDENTIFICATION</scope>
    <source>
        <strain evidence="2">Boxer</strain>
    </source>
</reference>
<name>A0A8I3NT48_CANLF</name>
<feature type="compositionally biased region" description="Low complexity" evidence="1">
    <location>
        <begin position="68"/>
        <end position="77"/>
    </location>
</feature>
<dbReference type="PANTHER" id="PTHR13582">
    <property type="entry name" value="M-PHASE PHOSPHOPROTEIN 6"/>
    <property type="match status" value="1"/>
</dbReference>
<keyword evidence="3" id="KW-1185">Reference proteome</keyword>
<proteinExistence type="predicted"/>
<dbReference type="Pfam" id="PF10175">
    <property type="entry name" value="MPP6"/>
    <property type="match status" value="1"/>
</dbReference>
<organism evidence="2 3">
    <name type="scientific">Canis lupus familiaris</name>
    <name type="common">Dog</name>
    <name type="synonym">Canis familiaris</name>
    <dbReference type="NCBI Taxonomy" id="9615"/>
    <lineage>
        <taxon>Eukaryota</taxon>
        <taxon>Metazoa</taxon>
        <taxon>Chordata</taxon>
        <taxon>Craniata</taxon>
        <taxon>Vertebrata</taxon>
        <taxon>Euteleostomi</taxon>
        <taxon>Mammalia</taxon>
        <taxon>Eutheria</taxon>
        <taxon>Laurasiatheria</taxon>
        <taxon>Carnivora</taxon>
        <taxon>Caniformia</taxon>
        <taxon>Canidae</taxon>
        <taxon>Canis</taxon>
    </lineage>
</organism>
<feature type="region of interest" description="Disordered" evidence="1">
    <location>
        <begin position="157"/>
        <end position="203"/>
    </location>
</feature>
<evidence type="ECO:0000313" key="3">
    <source>
        <dbReference type="Proteomes" id="UP000805418"/>
    </source>
</evidence>
<evidence type="ECO:0000313" key="2">
    <source>
        <dbReference type="Ensembl" id="ENSCAFP00845024481.1"/>
    </source>
</evidence>
<dbReference type="Reactome" id="R-CFA-6791226">
    <property type="pathway name" value="Major pathway of rRNA processing in the nucleolus and cytosol"/>
</dbReference>
<dbReference type="FunCoup" id="A0A8I3NT48">
    <property type="interactions" value="1043"/>
</dbReference>
<feature type="region of interest" description="Disordered" evidence="1">
    <location>
        <begin position="45"/>
        <end position="145"/>
    </location>
</feature>
<sequence length="385" mass="42004">PRQSLPHSSPALGTGGCRASHLRVGFGLSHGTLIQAQGPTCTAANGAQFPRLPGSAPARLPSPHRSRASPAASPRLSDLNAGGAVALTVVRGPGSPPSATQTRHSRGVARTGGERLTSSHRLGDARRHSPRRSRGAKFGPPPTEASVDVCLLRPVALAPGGQPRPHPQLLEEDSASRDAPRRGRSHAVRRRQLRETPPPGRTRQCACACAAGAGGGARPRAGANMAAERKTKLSKNLLRMKFMQRGLDSETRKQLEEEEKKIISEEHWYLDLPELKEKECFIIEEQSFLLCEDLLYGRMSFRGFNPEVEKLMLQMNAKNKVEEVESEAVELDVSDEEMARRYETLVGTIGKKFAKKRDRANYEEDENGHIKPTVKMCGGCYTSFA</sequence>
<dbReference type="GO" id="GO:0000460">
    <property type="term" value="P:maturation of 5.8S rRNA"/>
    <property type="evidence" value="ECO:0000318"/>
    <property type="project" value="GO_Central"/>
</dbReference>
<feature type="compositionally biased region" description="Basic residues" evidence="1">
    <location>
        <begin position="182"/>
        <end position="192"/>
    </location>
</feature>
<dbReference type="GeneTree" id="ENSGT00390000009212"/>
<dbReference type="InterPro" id="IPR019324">
    <property type="entry name" value="MPP6"/>
</dbReference>
<reference evidence="2" key="1">
    <citation type="submission" date="2020-03" db="EMBL/GenBank/DDBJ databases">
        <title>Long-read based genome assembly of a Labrador retriever dog.</title>
        <authorList>
            <person name="Eory L."/>
            <person name="Zhang W."/>
            <person name="Schoenebeck J."/>
        </authorList>
    </citation>
    <scope>NUCLEOTIDE SEQUENCE [LARGE SCALE GENOMIC DNA]</scope>
    <source>
        <strain evidence="2">Labrador retriever</strain>
    </source>
</reference>
<evidence type="ECO:0000256" key="1">
    <source>
        <dbReference type="SAM" id="MobiDB-lite"/>
    </source>
</evidence>
<gene>
    <name evidence="2" type="primary">MPHOSPH6</name>
</gene>
<dbReference type="Reactome" id="R-CFA-9930044">
    <property type="pathway name" value="Nuclear RNA decay"/>
</dbReference>
<dbReference type="Ensembl" id="ENSCAFT00845031274.1">
    <property type="protein sequence ID" value="ENSCAFP00845024481.1"/>
    <property type="gene ID" value="ENSCAFG00845017638.1"/>
</dbReference>
<protein>
    <submittedName>
        <fullName evidence="2">M-phase phosphoprotein 6</fullName>
    </submittedName>
</protein>
<accession>A0A8I3NT48</accession>
<dbReference type="AlphaFoldDB" id="A0A8I3NT48"/>
<dbReference type="PANTHER" id="PTHR13582:SF0">
    <property type="entry name" value="M-PHASE PHOSPHOPROTEIN 6"/>
    <property type="match status" value="1"/>
</dbReference>
<dbReference type="Proteomes" id="UP000805418">
    <property type="component" value="Chromosome 5"/>
</dbReference>